<reference evidence="1 2" key="1">
    <citation type="submission" date="2024-09" db="EMBL/GenBank/DDBJ databases">
        <title>Chromosome-scale assembly of Riccia sorocarpa.</title>
        <authorList>
            <person name="Paukszto L."/>
        </authorList>
    </citation>
    <scope>NUCLEOTIDE SEQUENCE [LARGE SCALE GENOMIC DNA]</scope>
    <source>
        <strain evidence="1">LP-2024</strain>
        <tissue evidence="1">Aerial parts of the thallus</tissue>
    </source>
</reference>
<dbReference type="EMBL" id="JBJQOH010000008">
    <property type="protein sequence ID" value="KAL3675481.1"/>
    <property type="molecule type" value="Genomic_DNA"/>
</dbReference>
<evidence type="ECO:0000313" key="1">
    <source>
        <dbReference type="EMBL" id="KAL3675481.1"/>
    </source>
</evidence>
<dbReference type="AlphaFoldDB" id="A0ABD3GA56"/>
<dbReference type="PANTHER" id="PTHR47679:SF1">
    <property type="entry name" value="PROTEIN TORNADO 1"/>
    <property type="match status" value="1"/>
</dbReference>
<sequence>MSSSSSLDDIDLLQALEDIDLDIDLSPHFKRVTLPHRSYPFLGRTLTGRTFNVIFLKEAIAAITRYSESPYRGYGPSPGELAATLKPVGSSTLEHKMLYIDDFSDYEKSLRHCDFMPDLPSFLEYVFSPLLSNQTSLEAIYVRCEESKMFGAALKQIGKLLAKGSTLEILWFSSCGPSMEYSWGGDNRVSDAVVKTLSKGLIHSKCLRTVGLTLGGPLERRFADVLKSACSTDVQNTSLEWIELPAAMERLHMALEMLLSNSFKNLKMIHIGLSGDADESTVDKFQMVVECLRRCQQPDFDTSKIVRLDCNLEHDHTHHNTVMAIWDKWVGANECALLLETRLLVLGYGQPWGWGRGGWEGVQRWEGGERWGAVVREMLTPSTQLKSLHICFEWGYFNFRGEQPSWLHDMETSFSLLCKSIQSIDSVETISIHGQEEILVRCGPPLFQCLHHKRRLTELTCNGPWYVDVVFRSLMDLLQVNIYLEVVNLDKYGPEDNGGNEGKKSHTVLKLTIGDVNKEWLRHISVNALKVIWALVKAGVDAQLPGVGGLIPELGDLSGGLVPVTEMTLQELKNAKFSTLPTVERSGVADDVWKFLRSTVQPATIPEDFELELVRYNLGTVAVDQSYAWLCQKCVDEGEKNHVLKCI</sequence>
<dbReference type="SUPFAM" id="SSF52047">
    <property type="entry name" value="RNI-like"/>
    <property type="match status" value="1"/>
</dbReference>
<accession>A0ABD3GA56</accession>
<keyword evidence="2" id="KW-1185">Reference proteome</keyword>
<proteinExistence type="predicted"/>
<evidence type="ECO:0000313" key="2">
    <source>
        <dbReference type="Proteomes" id="UP001633002"/>
    </source>
</evidence>
<name>A0ABD3GA56_9MARC</name>
<organism evidence="1 2">
    <name type="scientific">Riccia sorocarpa</name>
    <dbReference type="NCBI Taxonomy" id="122646"/>
    <lineage>
        <taxon>Eukaryota</taxon>
        <taxon>Viridiplantae</taxon>
        <taxon>Streptophyta</taxon>
        <taxon>Embryophyta</taxon>
        <taxon>Marchantiophyta</taxon>
        <taxon>Marchantiopsida</taxon>
        <taxon>Marchantiidae</taxon>
        <taxon>Marchantiales</taxon>
        <taxon>Ricciaceae</taxon>
        <taxon>Riccia</taxon>
    </lineage>
</organism>
<dbReference type="Proteomes" id="UP001633002">
    <property type="component" value="Unassembled WGS sequence"/>
</dbReference>
<protein>
    <submittedName>
        <fullName evidence="1">Uncharacterized protein</fullName>
    </submittedName>
</protein>
<dbReference type="PANTHER" id="PTHR47679">
    <property type="entry name" value="PROTEIN TORNADO 1"/>
    <property type="match status" value="1"/>
</dbReference>
<gene>
    <name evidence="1" type="ORF">R1sor_025429</name>
</gene>
<comment type="caution">
    <text evidence="1">The sequence shown here is derived from an EMBL/GenBank/DDBJ whole genome shotgun (WGS) entry which is preliminary data.</text>
</comment>